<comment type="subcellular location">
    <subcellularLocation>
        <location evidence="1">Endomembrane system</location>
        <topology evidence="1">Multi-pass membrane protein</topology>
    </subcellularLocation>
</comment>
<evidence type="ECO:0000256" key="1">
    <source>
        <dbReference type="ARBA" id="ARBA00004127"/>
    </source>
</evidence>
<evidence type="ECO:0000256" key="3">
    <source>
        <dbReference type="ARBA" id="ARBA00022692"/>
    </source>
</evidence>
<keyword evidence="3 6" id="KW-0812">Transmembrane</keyword>
<feature type="transmembrane region" description="Helical" evidence="6">
    <location>
        <begin position="109"/>
        <end position="131"/>
    </location>
</feature>
<evidence type="ECO:0000256" key="5">
    <source>
        <dbReference type="ARBA" id="ARBA00023136"/>
    </source>
</evidence>
<dbReference type="GO" id="GO:0072546">
    <property type="term" value="C:EMC complex"/>
    <property type="evidence" value="ECO:0007669"/>
    <property type="project" value="TreeGrafter"/>
</dbReference>
<evidence type="ECO:0008006" key="9">
    <source>
        <dbReference type="Google" id="ProtNLM"/>
    </source>
</evidence>
<sequence length="189" mass="21444">MADIQRLSGLPWRVTRDSKSTTSQLFTSFWTCPGLRDFHTHIIVGYKSWLFSGYVTASQQSQIDHLTTMSFLSRLVTLFGLVLLAHAGYSAHEHTVLFSNARLSSSTAIPQDIIAEVLVAVVIVSVGLVLSAEKLKPISWRDWAGEIEREGGARNPYLILEERHGFWDIRAKRKEFADWIREKDVVNKQ</sequence>
<evidence type="ECO:0000313" key="8">
    <source>
        <dbReference type="Proteomes" id="UP000190744"/>
    </source>
</evidence>
<comment type="caution">
    <text evidence="7">The sequence shown here is derived from an EMBL/GenBank/DDBJ whole genome shotgun (WGS) entry which is preliminary data.</text>
</comment>
<evidence type="ECO:0000313" key="7">
    <source>
        <dbReference type="EMBL" id="OOQ84369.1"/>
    </source>
</evidence>
<comment type="similarity">
    <text evidence="2">Belongs to the membrane magnesium transporter (TC 1.A.67) family.</text>
</comment>
<dbReference type="InterPro" id="IPR053279">
    <property type="entry name" value="EMC_subunit"/>
</dbReference>
<reference evidence="8" key="1">
    <citation type="submission" date="2015-09" db="EMBL/GenBank/DDBJ databases">
        <authorList>
            <person name="Fill T.P."/>
            <person name="Baretta J.F."/>
            <person name="de Almeida L.G."/>
            <person name="Rocha M."/>
            <person name="de Souza D.H."/>
            <person name="Malavazi I."/>
            <person name="Cerdeira L.T."/>
            <person name="Hong H."/>
            <person name="Samborskyy M."/>
            <person name="de Vasconcelos A.T."/>
            <person name="Leadlay P."/>
            <person name="Rodrigues-Filho E."/>
        </authorList>
    </citation>
    <scope>NUCLEOTIDE SEQUENCE [LARGE SCALE GENOMIC DNA]</scope>
    <source>
        <strain evidence="8">LaBioMMi 136</strain>
    </source>
</reference>
<protein>
    <recommendedName>
        <fullName evidence="9">Magnesium transporter</fullName>
    </recommendedName>
</protein>
<dbReference type="Pfam" id="PF10270">
    <property type="entry name" value="MMgT"/>
    <property type="match status" value="1"/>
</dbReference>
<organism evidence="7 8">
    <name type="scientific">Penicillium brasilianum</name>
    <dbReference type="NCBI Taxonomy" id="104259"/>
    <lineage>
        <taxon>Eukaryota</taxon>
        <taxon>Fungi</taxon>
        <taxon>Dikarya</taxon>
        <taxon>Ascomycota</taxon>
        <taxon>Pezizomycotina</taxon>
        <taxon>Eurotiomycetes</taxon>
        <taxon>Eurotiomycetidae</taxon>
        <taxon>Eurotiales</taxon>
        <taxon>Aspergillaceae</taxon>
        <taxon>Penicillium</taxon>
    </lineage>
</organism>
<gene>
    <name evidence="7" type="ORF">PEBR_30652</name>
</gene>
<feature type="transmembrane region" description="Helical" evidence="6">
    <location>
        <begin position="71"/>
        <end position="89"/>
    </location>
</feature>
<dbReference type="InterPro" id="IPR018937">
    <property type="entry name" value="MMgT"/>
</dbReference>
<evidence type="ECO:0000256" key="4">
    <source>
        <dbReference type="ARBA" id="ARBA00022989"/>
    </source>
</evidence>
<evidence type="ECO:0000256" key="2">
    <source>
        <dbReference type="ARBA" id="ARBA00006109"/>
    </source>
</evidence>
<name>A0A1S9RFP3_PENBI</name>
<dbReference type="Proteomes" id="UP000190744">
    <property type="component" value="Unassembled WGS sequence"/>
</dbReference>
<accession>A0A1S9RFP3</accession>
<evidence type="ECO:0000256" key="6">
    <source>
        <dbReference type="SAM" id="Phobius"/>
    </source>
</evidence>
<dbReference type="PANTHER" id="PTHR28144">
    <property type="entry name" value="ER MEMBRANE PROTEIN COMPLEX SUBUNIT 5"/>
    <property type="match status" value="1"/>
</dbReference>
<keyword evidence="4 6" id="KW-1133">Transmembrane helix</keyword>
<dbReference type="GO" id="GO:0034975">
    <property type="term" value="P:protein folding in endoplasmic reticulum"/>
    <property type="evidence" value="ECO:0007669"/>
    <property type="project" value="TreeGrafter"/>
</dbReference>
<keyword evidence="5 6" id="KW-0472">Membrane</keyword>
<dbReference type="AlphaFoldDB" id="A0A1S9RFP3"/>
<proteinExistence type="inferred from homology"/>
<dbReference type="EMBL" id="LJBN01000182">
    <property type="protein sequence ID" value="OOQ84369.1"/>
    <property type="molecule type" value="Genomic_DNA"/>
</dbReference>
<dbReference type="PANTHER" id="PTHR28144:SF1">
    <property type="entry name" value="ER MEMBRANE PROTEIN COMPLEX SUBUNIT 5"/>
    <property type="match status" value="1"/>
</dbReference>